<dbReference type="AlphaFoldDB" id="A0ABD3SPQ2"/>
<evidence type="ECO:0000313" key="3">
    <source>
        <dbReference type="Proteomes" id="UP001530377"/>
    </source>
</evidence>
<gene>
    <name evidence="2" type="ORF">ACHAXA_003633</name>
</gene>
<feature type="region of interest" description="Disordered" evidence="1">
    <location>
        <begin position="265"/>
        <end position="313"/>
    </location>
</feature>
<name>A0ABD3SPQ2_9STRA</name>
<evidence type="ECO:0000313" key="2">
    <source>
        <dbReference type="EMBL" id="KAL3826569.1"/>
    </source>
</evidence>
<feature type="compositionally biased region" description="Low complexity" evidence="1">
    <location>
        <begin position="27"/>
        <end position="54"/>
    </location>
</feature>
<feature type="region of interest" description="Disordered" evidence="1">
    <location>
        <begin position="1"/>
        <end position="114"/>
    </location>
</feature>
<proteinExistence type="predicted"/>
<keyword evidence="3" id="KW-1185">Reference proteome</keyword>
<dbReference type="EMBL" id="JALLPB020000019">
    <property type="protein sequence ID" value="KAL3826569.1"/>
    <property type="molecule type" value="Genomic_DNA"/>
</dbReference>
<feature type="compositionally biased region" description="Basic and acidic residues" evidence="1">
    <location>
        <begin position="300"/>
        <end position="313"/>
    </location>
</feature>
<feature type="compositionally biased region" description="Low complexity" evidence="1">
    <location>
        <begin position="102"/>
        <end position="111"/>
    </location>
</feature>
<comment type="caution">
    <text evidence="2">The sequence shown here is derived from an EMBL/GenBank/DDBJ whole genome shotgun (WGS) entry which is preliminary data.</text>
</comment>
<dbReference type="Proteomes" id="UP001530377">
    <property type="component" value="Unassembled WGS sequence"/>
</dbReference>
<reference evidence="2 3" key="1">
    <citation type="submission" date="2024-10" db="EMBL/GenBank/DDBJ databases">
        <title>Updated reference genomes for cyclostephanoid diatoms.</title>
        <authorList>
            <person name="Roberts W.R."/>
            <person name="Alverson A.J."/>
        </authorList>
    </citation>
    <scope>NUCLEOTIDE SEQUENCE [LARGE SCALE GENOMIC DNA]</scope>
    <source>
        <strain evidence="2 3">AJA228-03</strain>
    </source>
</reference>
<evidence type="ECO:0000256" key="1">
    <source>
        <dbReference type="SAM" id="MobiDB-lite"/>
    </source>
</evidence>
<protein>
    <submittedName>
        <fullName evidence="2">Uncharacterized protein</fullName>
    </submittedName>
</protein>
<feature type="compositionally biased region" description="Polar residues" evidence="1">
    <location>
        <begin position="55"/>
        <end position="75"/>
    </location>
</feature>
<accession>A0ABD3SPQ2</accession>
<sequence length="379" mass="39545">MERGRRLAMNNNPDPSPPTSVQLNGFAPASSSSSSSSSSGIVISSSPASLSASSTPDSVAVTTASGGGSSNPAKMTSTTATAKRALAKKRGPKSGGGGGGSPQASSPDGDVGVVGGFAEDTALRPLPDVGPGFEPMGLSQIRFRLGSLLDKLPKDLPNAPPPSTADCGVVAMADEHDPRAEVKSFASALQIVIEEYNLLLSLVSSATYKWGVDRSGASQQNLSVMSAELQQCQDVISNVVSSRLSNVLCPAVDIMVGEVEIVNKGGEGVDDDEEDGMIGVDDPSPEDVAAARTPGKRRKPSNDENRHTRRGNERRINRYIRPLVDPSYVHLCDCILARNAAMIRHTVATSIHTAQGVIGDYLNAMKKDTSHDVGKGGYY</sequence>
<feature type="compositionally biased region" description="Polar residues" evidence="1">
    <location>
        <begin position="9"/>
        <end position="23"/>
    </location>
</feature>
<organism evidence="2 3">
    <name type="scientific">Cyclostephanos tholiformis</name>
    <dbReference type="NCBI Taxonomy" id="382380"/>
    <lineage>
        <taxon>Eukaryota</taxon>
        <taxon>Sar</taxon>
        <taxon>Stramenopiles</taxon>
        <taxon>Ochrophyta</taxon>
        <taxon>Bacillariophyta</taxon>
        <taxon>Coscinodiscophyceae</taxon>
        <taxon>Thalassiosirophycidae</taxon>
        <taxon>Stephanodiscales</taxon>
        <taxon>Stephanodiscaceae</taxon>
        <taxon>Cyclostephanos</taxon>
    </lineage>
</organism>